<dbReference type="GO" id="GO:0000122">
    <property type="term" value="P:negative regulation of transcription by RNA polymerase II"/>
    <property type="evidence" value="ECO:0007669"/>
    <property type="project" value="TreeGrafter"/>
</dbReference>
<dbReference type="AlphaFoldDB" id="A0A504Y736"/>
<dbReference type="STRING" id="46835.A0A504Y736"/>
<dbReference type="GO" id="GO:0005730">
    <property type="term" value="C:nucleolus"/>
    <property type="evidence" value="ECO:0007669"/>
    <property type="project" value="TreeGrafter"/>
</dbReference>
<comment type="subcellular location">
    <subcellularLocation>
        <location evidence="1">Nucleus</location>
    </subcellularLocation>
</comment>
<dbReference type="GO" id="GO:0005654">
    <property type="term" value="C:nucleoplasm"/>
    <property type="evidence" value="ECO:0007669"/>
    <property type="project" value="TreeGrafter"/>
</dbReference>
<evidence type="ECO:0000313" key="4">
    <source>
        <dbReference type="EMBL" id="TPP57292.1"/>
    </source>
</evidence>
<dbReference type="Proteomes" id="UP000316759">
    <property type="component" value="Unassembled WGS sequence"/>
</dbReference>
<dbReference type="OrthoDB" id="10266662at2759"/>
<keyword evidence="5" id="KW-1185">Reference proteome</keyword>
<proteinExistence type="inferred from homology"/>
<dbReference type="PANTHER" id="PTHR12687">
    <property type="entry name" value="NUCLEOLAR COMPLEX 2 AND RAD4-RELATED"/>
    <property type="match status" value="1"/>
</dbReference>
<name>A0A504Y736_FASGI</name>
<dbReference type="PANTHER" id="PTHR12687:SF4">
    <property type="entry name" value="NUCLEOLAR COMPLEX PROTEIN 2 HOMOLOG"/>
    <property type="match status" value="1"/>
</dbReference>
<comment type="caution">
    <text evidence="4">The sequence shown here is derived from an EMBL/GenBank/DDBJ whole genome shotgun (WGS) entry which is preliminary data.</text>
</comment>
<organism evidence="4 5">
    <name type="scientific">Fasciola gigantica</name>
    <name type="common">Giant liver fluke</name>
    <dbReference type="NCBI Taxonomy" id="46835"/>
    <lineage>
        <taxon>Eukaryota</taxon>
        <taxon>Metazoa</taxon>
        <taxon>Spiralia</taxon>
        <taxon>Lophotrochozoa</taxon>
        <taxon>Platyhelminthes</taxon>
        <taxon>Trematoda</taxon>
        <taxon>Digenea</taxon>
        <taxon>Plagiorchiida</taxon>
        <taxon>Echinostomata</taxon>
        <taxon>Echinostomatoidea</taxon>
        <taxon>Fasciolidae</taxon>
        <taxon>Fasciola</taxon>
    </lineage>
</organism>
<dbReference type="EMBL" id="SUNJ01013409">
    <property type="protein sequence ID" value="TPP57292.1"/>
    <property type="molecule type" value="Genomic_DNA"/>
</dbReference>
<protein>
    <submittedName>
        <fullName evidence="4">Nucleolar complex protein 2</fullName>
    </submittedName>
</protein>
<accession>A0A504Y736</accession>
<keyword evidence="3" id="KW-0539">Nucleus</keyword>
<evidence type="ECO:0000313" key="5">
    <source>
        <dbReference type="Proteomes" id="UP000316759"/>
    </source>
</evidence>
<comment type="similarity">
    <text evidence="2">Belongs to the NOC2 family.</text>
</comment>
<evidence type="ECO:0000256" key="1">
    <source>
        <dbReference type="ARBA" id="ARBA00004123"/>
    </source>
</evidence>
<dbReference type="GO" id="GO:0003714">
    <property type="term" value="F:transcription corepressor activity"/>
    <property type="evidence" value="ECO:0007669"/>
    <property type="project" value="TreeGrafter"/>
</dbReference>
<dbReference type="Pfam" id="PF03715">
    <property type="entry name" value="Noc2"/>
    <property type="match status" value="2"/>
</dbReference>
<dbReference type="GO" id="GO:0042393">
    <property type="term" value="F:histone binding"/>
    <property type="evidence" value="ECO:0007669"/>
    <property type="project" value="TreeGrafter"/>
</dbReference>
<sequence length="509" mass="58643">MVASSLKGLLKQDVPDLKRINLATRKLMLRPKLQKTYFKVMTKIWSEDEDSRRILAFLNIIKAVECSRECTSLCIKLMFMAYVKNCKFVLGSTLPHINFMRHSLLELLSMTLDETYVHAFVYIRQLAIGLRKAYSSHSKEDTRAVQNWQFVESLRLWTELVAKHAGSHQLFQSLVHPLVQIIVATVKLNPGERWIPLRFQCVEMLHTLAGVPTLSESTESAKGISMDGQKPIPLTGHALTPARRILVPSLPLLLDTFQLMNFNRRASNASKAPIDLRLLLHFSPSQRRETASLDAVISWLIDLLTEAAAIHANSVVFPEYALPMLSALKQFVHTCRVSAFTRPAKALLAKVREHSDWMQSQRRRLRSLANSDELVQFESLLSMPDESTRIPPFWTFYVNHKQIRATELANLTKCHQRDVRIILFQFWLIHDTSGCFLDCPRLKSKVNIIFLANFNTLKITYLHEMSTEWNDLMSQPQFLNLALRRKRRLAISKSHYNTDKHSTAVPFWR</sequence>
<dbReference type="GO" id="GO:0030690">
    <property type="term" value="C:Noc1p-Noc2p complex"/>
    <property type="evidence" value="ECO:0007669"/>
    <property type="project" value="TreeGrafter"/>
</dbReference>
<gene>
    <name evidence="4" type="ORF">FGIG_12040</name>
</gene>
<evidence type="ECO:0000256" key="2">
    <source>
        <dbReference type="ARBA" id="ARBA00005907"/>
    </source>
</evidence>
<dbReference type="InterPro" id="IPR005343">
    <property type="entry name" value="Noc2"/>
</dbReference>
<dbReference type="GO" id="GO:0030691">
    <property type="term" value="C:Noc2p-Noc3p complex"/>
    <property type="evidence" value="ECO:0007669"/>
    <property type="project" value="TreeGrafter"/>
</dbReference>
<dbReference type="GO" id="GO:0042273">
    <property type="term" value="P:ribosomal large subunit biogenesis"/>
    <property type="evidence" value="ECO:0007669"/>
    <property type="project" value="TreeGrafter"/>
</dbReference>
<reference evidence="4 5" key="1">
    <citation type="submission" date="2019-04" db="EMBL/GenBank/DDBJ databases">
        <title>Annotation for the trematode Fasciola gigantica.</title>
        <authorList>
            <person name="Choi Y.-J."/>
        </authorList>
    </citation>
    <scope>NUCLEOTIDE SEQUENCE [LARGE SCALE GENOMIC DNA]</scope>
    <source>
        <strain evidence="4">Uganda_cow_1</strain>
    </source>
</reference>
<evidence type="ECO:0000256" key="3">
    <source>
        <dbReference type="ARBA" id="ARBA00023242"/>
    </source>
</evidence>